<feature type="region of interest" description="Disordered" evidence="1">
    <location>
        <begin position="1"/>
        <end position="22"/>
    </location>
</feature>
<name>A0AAD7E0Z0_9AGAR</name>
<dbReference type="AlphaFoldDB" id="A0AAD7E0Z0"/>
<organism evidence="2 3">
    <name type="scientific">Mycena pura</name>
    <dbReference type="NCBI Taxonomy" id="153505"/>
    <lineage>
        <taxon>Eukaryota</taxon>
        <taxon>Fungi</taxon>
        <taxon>Dikarya</taxon>
        <taxon>Basidiomycota</taxon>
        <taxon>Agaricomycotina</taxon>
        <taxon>Agaricomycetes</taxon>
        <taxon>Agaricomycetidae</taxon>
        <taxon>Agaricales</taxon>
        <taxon>Marasmiineae</taxon>
        <taxon>Mycenaceae</taxon>
        <taxon>Mycena</taxon>
    </lineage>
</organism>
<reference evidence="2" key="1">
    <citation type="submission" date="2023-03" db="EMBL/GenBank/DDBJ databases">
        <title>Massive genome expansion in bonnet fungi (Mycena s.s.) driven by repeated elements and novel gene families across ecological guilds.</title>
        <authorList>
            <consortium name="Lawrence Berkeley National Laboratory"/>
            <person name="Harder C.B."/>
            <person name="Miyauchi S."/>
            <person name="Viragh M."/>
            <person name="Kuo A."/>
            <person name="Thoen E."/>
            <person name="Andreopoulos B."/>
            <person name="Lu D."/>
            <person name="Skrede I."/>
            <person name="Drula E."/>
            <person name="Henrissat B."/>
            <person name="Morin E."/>
            <person name="Kohler A."/>
            <person name="Barry K."/>
            <person name="LaButti K."/>
            <person name="Morin E."/>
            <person name="Salamov A."/>
            <person name="Lipzen A."/>
            <person name="Mereny Z."/>
            <person name="Hegedus B."/>
            <person name="Baldrian P."/>
            <person name="Stursova M."/>
            <person name="Weitz H."/>
            <person name="Taylor A."/>
            <person name="Grigoriev I.V."/>
            <person name="Nagy L.G."/>
            <person name="Martin F."/>
            <person name="Kauserud H."/>
        </authorList>
    </citation>
    <scope>NUCLEOTIDE SEQUENCE</scope>
    <source>
        <strain evidence="2">9144</strain>
    </source>
</reference>
<dbReference type="EMBL" id="JARJCW010000006">
    <property type="protein sequence ID" value="KAJ7223221.1"/>
    <property type="molecule type" value="Genomic_DNA"/>
</dbReference>
<proteinExistence type="predicted"/>
<comment type="caution">
    <text evidence="2">The sequence shown here is derived from an EMBL/GenBank/DDBJ whole genome shotgun (WGS) entry which is preliminary data.</text>
</comment>
<dbReference type="Proteomes" id="UP001219525">
    <property type="component" value="Unassembled WGS sequence"/>
</dbReference>
<evidence type="ECO:0000313" key="3">
    <source>
        <dbReference type="Proteomes" id="UP001219525"/>
    </source>
</evidence>
<sequence>MQQPEQQRDANTPAEMGHTTALALEQRESWLRGQLWVAEAADERRATGYIRDTRSWATAALYNYAHPRLQKIERASRRALDRQDFEGRARVDPLPADALEEVEAARHRRRLRVAAGGSTQAASLAVDWQLQCETTAARPEATAADITWGSTEFWGVGEAWPTAVDVSAGKELTDEEPAIKEAEARQDLVATWKVLTVGPEPWWALQPGRDLQEVDDMPSPPRYAKALPFLE</sequence>
<evidence type="ECO:0000313" key="2">
    <source>
        <dbReference type="EMBL" id="KAJ7223221.1"/>
    </source>
</evidence>
<gene>
    <name evidence="2" type="ORF">GGX14DRAFT_557802</name>
</gene>
<protein>
    <submittedName>
        <fullName evidence="2">Uncharacterized protein</fullName>
    </submittedName>
</protein>
<accession>A0AAD7E0Z0</accession>
<keyword evidence="3" id="KW-1185">Reference proteome</keyword>
<evidence type="ECO:0000256" key="1">
    <source>
        <dbReference type="SAM" id="MobiDB-lite"/>
    </source>
</evidence>